<gene>
    <name evidence="1" type="ORF">GGR90_003492</name>
</gene>
<dbReference type="Proteomes" id="UP000535078">
    <property type="component" value="Unassembled WGS sequence"/>
</dbReference>
<keyword evidence="2" id="KW-1185">Reference proteome</keyword>
<evidence type="ECO:0008006" key="3">
    <source>
        <dbReference type="Google" id="ProtNLM"/>
    </source>
</evidence>
<proteinExistence type="predicted"/>
<protein>
    <recommendedName>
        <fullName evidence="3">Multidrug transporter</fullName>
    </recommendedName>
</protein>
<dbReference type="EMBL" id="JAATIT010000005">
    <property type="protein sequence ID" value="NJB91283.1"/>
    <property type="molecule type" value="Genomic_DNA"/>
</dbReference>
<accession>A0A7X5XTZ4</accession>
<dbReference type="AlphaFoldDB" id="A0A7X5XTZ4"/>
<evidence type="ECO:0000313" key="1">
    <source>
        <dbReference type="EMBL" id="NJB91283.1"/>
    </source>
</evidence>
<sequence>MTRHAVLDNKAHNDLRIRTDAAAELGDDIMATLTVPSEFRRVQAHFPILFRRETGRDDFTALAMFGFQNGENLFLEGTRWDAGYRPLSLAIGPFLIGRPAGGEGPGQVHIDMEHPRIAGGGEGVRLFDENGMATPYLDEIAERLGDLDEGYRESRAFYDALLAYDLLEPFSLEVTLDDGSVNSLVGFHIIDEAKLRALDAEALGALHAAGHVMPMFMALASLSQLSALVARKNRRLGGG</sequence>
<dbReference type="InterPro" id="IPR010836">
    <property type="entry name" value="SapC"/>
</dbReference>
<evidence type="ECO:0000313" key="2">
    <source>
        <dbReference type="Proteomes" id="UP000535078"/>
    </source>
</evidence>
<dbReference type="Pfam" id="PF07277">
    <property type="entry name" value="SapC"/>
    <property type="match status" value="1"/>
</dbReference>
<name>A0A7X5XTZ4_9SPHN</name>
<reference evidence="1 2" key="1">
    <citation type="submission" date="2020-03" db="EMBL/GenBank/DDBJ databases">
        <title>Genomic Encyclopedia of Type Strains, Phase IV (KMG-IV): sequencing the most valuable type-strain genomes for metagenomic binning, comparative biology and taxonomic classification.</title>
        <authorList>
            <person name="Goeker M."/>
        </authorList>
    </citation>
    <scope>NUCLEOTIDE SEQUENCE [LARGE SCALE GENOMIC DNA]</scope>
    <source>
        <strain evidence="1 2">DSM 25229</strain>
    </source>
</reference>
<organism evidence="1 2">
    <name type="scientific">Sphingopyxis italica</name>
    <dbReference type="NCBI Taxonomy" id="1129133"/>
    <lineage>
        <taxon>Bacteria</taxon>
        <taxon>Pseudomonadati</taxon>
        <taxon>Pseudomonadota</taxon>
        <taxon>Alphaproteobacteria</taxon>
        <taxon>Sphingomonadales</taxon>
        <taxon>Sphingomonadaceae</taxon>
        <taxon>Sphingopyxis</taxon>
    </lineage>
</organism>
<comment type="caution">
    <text evidence="1">The sequence shown here is derived from an EMBL/GenBank/DDBJ whole genome shotgun (WGS) entry which is preliminary data.</text>
</comment>
<dbReference type="RefSeq" id="WP_167922647.1">
    <property type="nucleotide sequence ID" value="NZ_JAATIT010000005.1"/>
</dbReference>